<evidence type="ECO:0000313" key="1">
    <source>
        <dbReference type="EMBL" id="KAI8032064.1"/>
    </source>
</evidence>
<evidence type="ECO:0000313" key="2">
    <source>
        <dbReference type="Proteomes" id="UP001060215"/>
    </source>
</evidence>
<dbReference type="Proteomes" id="UP001060215">
    <property type="component" value="Chromosome 1"/>
</dbReference>
<gene>
    <name evidence="1" type="ORF">LOK49_LG01G02169</name>
</gene>
<name>A0ACC0J5E9_9ERIC</name>
<keyword evidence="2" id="KW-1185">Reference proteome</keyword>
<proteinExistence type="predicted"/>
<accession>A0ACC0J5E9</accession>
<dbReference type="EMBL" id="CM045758">
    <property type="protein sequence ID" value="KAI8032064.1"/>
    <property type="molecule type" value="Genomic_DNA"/>
</dbReference>
<comment type="caution">
    <text evidence="1">The sequence shown here is derived from an EMBL/GenBank/DDBJ whole genome shotgun (WGS) entry which is preliminary data.</text>
</comment>
<sequence>MESMPNPSMGRDDKLHIVMFPWLAFGHMTPFLEFFKLIAQKVKLQLPQVDKLFDNAKSTIDLPYDDVKYLKMAYDQLQQPMTQLLADMAPDWVIYDFAPY</sequence>
<reference evidence="1 2" key="1">
    <citation type="journal article" date="2022" name="Plant J.">
        <title>Chromosome-level genome of Camellia lanceoleosa provides a valuable resource for understanding genome evolution and self-incompatibility.</title>
        <authorList>
            <person name="Gong W."/>
            <person name="Xiao S."/>
            <person name="Wang L."/>
            <person name="Liao Z."/>
            <person name="Chang Y."/>
            <person name="Mo W."/>
            <person name="Hu G."/>
            <person name="Li W."/>
            <person name="Zhao G."/>
            <person name="Zhu H."/>
            <person name="Hu X."/>
            <person name="Ji K."/>
            <person name="Xiang X."/>
            <person name="Song Q."/>
            <person name="Yuan D."/>
            <person name="Jin S."/>
            <person name="Zhang L."/>
        </authorList>
    </citation>
    <scope>NUCLEOTIDE SEQUENCE [LARGE SCALE GENOMIC DNA]</scope>
    <source>
        <strain evidence="1">SQ_2022a</strain>
    </source>
</reference>
<organism evidence="1 2">
    <name type="scientific">Camellia lanceoleosa</name>
    <dbReference type="NCBI Taxonomy" id="1840588"/>
    <lineage>
        <taxon>Eukaryota</taxon>
        <taxon>Viridiplantae</taxon>
        <taxon>Streptophyta</taxon>
        <taxon>Embryophyta</taxon>
        <taxon>Tracheophyta</taxon>
        <taxon>Spermatophyta</taxon>
        <taxon>Magnoliopsida</taxon>
        <taxon>eudicotyledons</taxon>
        <taxon>Gunneridae</taxon>
        <taxon>Pentapetalae</taxon>
        <taxon>asterids</taxon>
        <taxon>Ericales</taxon>
        <taxon>Theaceae</taxon>
        <taxon>Camellia</taxon>
    </lineage>
</organism>
<protein>
    <submittedName>
        <fullName evidence="1">UDP-rhamnose:rhamnosyltransferase 1</fullName>
    </submittedName>
</protein>